<reference evidence="4" key="1">
    <citation type="submission" date="2015-12" db="EMBL/GenBank/DDBJ databases">
        <title>De novo transcriptome assembly of four potential Pierce s Disease insect vectors from Arizona vineyards.</title>
        <authorList>
            <person name="Tassone E.E."/>
        </authorList>
    </citation>
    <scope>NUCLEOTIDE SEQUENCE</scope>
</reference>
<evidence type="ECO:0000256" key="2">
    <source>
        <dbReference type="SAM" id="MobiDB-lite"/>
    </source>
</evidence>
<dbReference type="PANTHER" id="PTHR47219:SF15">
    <property type="entry name" value="TBC1 DOMAIN FAMILY MEMBER 12 ISOFORM X1"/>
    <property type="match status" value="1"/>
</dbReference>
<proteinExistence type="predicted"/>
<feature type="region of interest" description="Disordered" evidence="2">
    <location>
        <begin position="417"/>
        <end position="436"/>
    </location>
</feature>
<evidence type="ECO:0000259" key="3">
    <source>
        <dbReference type="PROSITE" id="PS50086"/>
    </source>
</evidence>
<dbReference type="InterPro" id="IPR050302">
    <property type="entry name" value="Rab_GAP_TBC_domain"/>
</dbReference>
<feature type="region of interest" description="Disordered" evidence="2">
    <location>
        <begin position="329"/>
        <end position="351"/>
    </location>
</feature>
<dbReference type="PANTHER" id="PTHR47219">
    <property type="entry name" value="RAB GTPASE-ACTIVATING PROTEIN 1-LIKE"/>
    <property type="match status" value="1"/>
</dbReference>
<dbReference type="AlphaFoldDB" id="A0A1B6DSG1"/>
<dbReference type="InterPro" id="IPR035969">
    <property type="entry name" value="Rab-GAP_TBC_sf"/>
</dbReference>
<name>A0A1B6DSG1_9HEMI</name>
<gene>
    <name evidence="4" type="ORF">g.16668</name>
</gene>
<feature type="non-terminal residue" evidence="4">
    <location>
        <position position="620"/>
    </location>
</feature>
<dbReference type="InterPro" id="IPR000195">
    <property type="entry name" value="Rab-GAP-TBC_dom"/>
</dbReference>
<sequence length="620" mass="70269">MKTVPDKEYVRNETEYISETQTQENRPRVKSEINQGQNNINSGSQGFAESESLIICNYELASSFQVVKNDKNKFNPGRYLHKVFLTGVAQKCRSQSLPSCLEKKKLVYRPSNSDKFSTFSESNEQSYPLVKNSDQNVCLLDNSKEQSSDSWFRTWPERGVDKSTNCQLLTSTFDKDIDNVEGKNVEINMPPDSTNLKCGFNESDKKCNLNKEQCSGVNFGNCLNVKATDDEQFKICRHNCFLNNTKEGCTGTDQNYNTNKPVTLNDMLDSIPLVYSPLTKQLHLVNKLNYTGEKHDVEQICESSYNGPEDKICIEKNRLKDESLFSSTVSSLSDNSPSTHEDSAPGSLLDHGDTSSLMSFAGCSTISEDSTGEKEKKKSFVGFFSRNVFGWRGRNETKINCGSSLYPASASVDQYSEHENASLAPDSPCSVRSSNSVTRTFSHENRVASSSALIQLDRPANLPAKNQDEESRHRLEYKEIIEAAKKREIKEAKQKKKQLQQQLKTEEQLAQATKVWTKEILPKWDQMCNNRKTRDLWWQGVPPCVRGRVWRLTITDQLNLTSSLYDICVSRAQDKLKSSELCEDVDETDNKESSMQLIQLDISRTFPHLCIFQKGGPFYD</sequence>
<dbReference type="EMBL" id="GEDC01008671">
    <property type="protein sequence ID" value="JAS28627.1"/>
    <property type="molecule type" value="Transcribed_RNA"/>
</dbReference>
<dbReference type="SUPFAM" id="SSF47923">
    <property type="entry name" value="Ypt/Rab-GAP domain of gyp1p"/>
    <property type="match status" value="1"/>
</dbReference>
<dbReference type="Gene3D" id="1.10.8.270">
    <property type="entry name" value="putative rabgap domain of human tbc1 domain family member 14 like domains"/>
    <property type="match status" value="1"/>
</dbReference>
<evidence type="ECO:0000313" key="4">
    <source>
        <dbReference type="EMBL" id="JAS28627.1"/>
    </source>
</evidence>
<feature type="region of interest" description="Disordered" evidence="2">
    <location>
        <begin position="17"/>
        <end position="41"/>
    </location>
</feature>
<dbReference type="GO" id="GO:0031267">
    <property type="term" value="F:small GTPase binding"/>
    <property type="evidence" value="ECO:0007669"/>
    <property type="project" value="TreeGrafter"/>
</dbReference>
<dbReference type="Gene3D" id="1.10.10.750">
    <property type="entry name" value="Ypt/Rab-GAP domain of gyp1p, domain 1"/>
    <property type="match status" value="1"/>
</dbReference>
<feature type="compositionally biased region" description="Low complexity" evidence="2">
    <location>
        <begin position="329"/>
        <end position="338"/>
    </location>
</feature>
<accession>A0A1B6DSG1</accession>
<dbReference type="GO" id="GO:0005096">
    <property type="term" value="F:GTPase activator activity"/>
    <property type="evidence" value="ECO:0007669"/>
    <property type="project" value="TreeGrafter"/>
</dbReference>
<dbReference type="PROSITE" id="PS50086">
    <property type="entry name" value="TBC_RABGAP"/>
    <property type="match status" value="1"/>
</dbReference>
<organism evidence="4">
    <name type="scientific">Clastoptera arizonana</name>
    <name type="common">Arizona spittle bug</name>
    <dbReference type="NCBI Taxonomy" id="38151"/>
    <lineage>
        <taxon>Eukaryota</taxon>
        <taxon>Metazoa</taxon>
        <taxon>Ecdysozoa</taxon>
        <taxon>Arthropoda</taxon>
        <taxon>Hexapoda</taxon>
        <taxon>Insecta</taxon>
        <taxon>Pterygota</taxon>
        <taxon>Neoptera</taxon>
        <taxon>Paraneoptera</taxon>
        <taxon>Hemiptera</taxon>
        <taxon>Auchenorrhyncha</taxon>
        <taxon>Cercopoidea</taxon>
        <taxon>Clastopteridae</taxon>
        <taxon>Clastoptera</taxon>
    </lineage>
</organism>
<protein>
    <recommendedName>
        <fullName evidence="3">Rab-GAP TBC domain-containing protein</fullName>
    </recommendedName>
</protein>
<feature type="coiled-coil region" evidence="1">
    <location>
        <begin position="482"/>
        <end position="509"/>
    </location>
</feature>
<feature type="domain" description="Rab-GAP TBC" evidence="3">
    <location>
        <begin position="540"/>
        <end position="620"/>
    </location>
</feature>
<keyword evidence="1" id="KW-0175">Coiled coil</keyword>
<dbReference type="FunFam" id="1.10.10.750:FF:000005">
    <property type="entry name" value="TBC1 domain family member 14"/>
    <property type="match status" value="1"/>
</dbReference>
<evidence type="ECO:0000256" key="1">
    <source>
        <dbReference type="SAM" id="Coils"/>
    </source>
</evidence>